<dbReference type="InterPro" id="IPR013783">
    <property type="entry name" value="Ig-like_fold"/>
</dbReference>
<dbReference type="SUPFAM" id="SSF48726">
    <property type="entry name" value="Immunoglobulin"/>
    <property type="match status" value="2"/>
</dbReference>
<dbReference type="SMART" id="SM00407">
    <property type="entry name" value="IGc1"/>
    <property type="match status" value="1"/>
</dbReference>
<dbReference type="InterPro" id="IPR036179">
    <property type="entry name" value="Ig-like_dom_sf"/>
</dbReference>
<dbReference type="Pfam" id="PF07654">
    <property type="entry name" value="C1-set"/>
    <property type="match status" value="1"/>
</dbReference>
<dbReference type="InterPro" id="IPR007110">
    <property type="entry name" value="Ig-like_dom"/>
</dbReference>
<dbReference type="PROSITE" id="PS00290">
    <property type="entry name" value="IG_MHC"/>
    <property type="match status" value="1"/>
</dbReference>
<proteinExistence type="predicted"/>
<feature type="domain" description="Ig-like" evidence="2">
    <location>
        <begin position="1"/>
        <end position="88"/>
    </location>
</feature>
<keyword evidence="4" id="KW-1185">Reference proteome</keyword>
<reference evidence="3" key="1">
    <citation type="submission" date="2025-08" db="UniProtKB">
        <authorList>
            <consortium name="Ensembl"/>
        </authorList>
    </citation>
    <scope>IDENTIFICATION</scope>
</reference>
<dbReference type="Pfam" id="PF07686">
    <property type="entry name" value="V-set"/>
    <property type="match status" value="1"/>
</dbReference>
<accession>A0A8C1G6N0</accession>
<dbReference type="PANTHER" id="PTHR19944">
    <property type="entry name" value="MHC CLASS II-RELATED"/>
    <property type="match status" value="1"/>
</dbReference>
<evidence type="ECO:0000313" key="3">
    <source>
        <dbReference type="Ensembl" id="ENSCCRP00010003230.1"/>
    </source>
</evidence>
<dbReference type="InterPro" id="IPR003597">
    <property type="entry name" value="Ig_C1-set"/>
</dbReference>
<sequence length="275" mass="31176">STSVQTVHRGTSVNISCNYKPSTDINGLTVELQTDNKLCSVTKLNNSWINQPCRNHCRFIWIPETVQMSFEISNLQINDTGMYKCIVTRTIPPPSVLLREERTFVQVALGGFHTILCSSEGFYPSALEQLWMRNGEFQNASLTYSINKTNPDGSFTLHSYLNISDCVNYSCWVNHSSLSQPTILHMSPDCYGSRGITYFFYLKYIITLNTIVHYSHVHPGRAHHRSPVRVNVTPEPDLQSHLQYDIYSLLGDHHPVHCSPVGVHSSPQRTPNVLH</sequence>
<name>A0A8C1G6N0_CYPCA</name>
<feature type="domain" description="Ig-like" evidence="2">
    <location>
        <begin position="94"/>
        <end position="187"/>
    </location>
</feature>
<reference evidence="3" key="2">
    <citation type="submission" date="2025-09" db="UniProtKB">
        <authorList>
            <consortium name="Ensembl"/>
        </authorList>
    </citation>
    <scope>IDENTIFICATION</scope>
</reference>
<dbReference type="InterPro" id="IPR003599">
    <property type="entry name" value="Ig_sub"/>
</dbReference>
<dbReference type="Gene3D" id="2.60.40.10">
    <property type="entry name" value="Immunoglobulins"/>
    <property type="match status" value="2"/>
</dbReference>
<dbReference type="Ensembl" id="ENSCCRT00010003482.1">
    <property type="protein sequence ID" value="ENSCCRP00010003230.1"/>
    <property type="gene ID" value="ENSCCRG00010001371.1"/>
</dbReference>
<evidence type="ECO:0000256" key="1">
    <source>
        <dbReference type="ARBA" id="ARBA00023319"/>
    </source>
</evidence>
<keyword evidence="1" id="KW-0393">Immunoglobulin domain</keyword>
<dbReference type="Proteomes" id="UP000694427">
    <property type="component" value="Unplaced"/>
</dbReference>
<dbReference type="PANTHER" id="PTHR19944:SF106">
    <property type="entry name" value="TYROSINE-PROTEIN PHOSPHATASE NON-RECEPTOR TYPE SUBSTRATE 1"/>
    <property type="match status" value="1"/>
</dbReference>
<dbReference type="InterPro" id="IPR050160">
    <property type="entry name" value="MHC/Immunoglobulin"/>
</dbReference>
<dbReference type="AlphaFoldDB" id="A0A8C1G6N0"/>
<protein>
    <recommendedName>
        <fullName evidence="2">Ig-like domain-containing protein</fullName>
    </recommendedName>
</protein>
<dbReference type="PROSITE" id="PS50835">
    <property type="entry name" value="IG_LIKE"/>
    <property type="match status" value="2"/>
</dbReference>
<dbReference type="InterPro" id="IPR013106">
    <property type="entry name" value="Ig_V-set"/>
</dbReference>
<evidence type="ECO:0000259" key="2">
    <source>
        <dbReference type="PROSITE" id="PS50835"/>
    </source>
</evidence>
<dbReference type="InterPro" id="IPR003006">
    <property type="entry name" value="Ig/MHC_CS"/>
</dbReference>
<organism evidence="3 4">
    <name type="scientific">Cyprinus carpio</name>
    <name type="common">Common carp</name>
    <dbReference type="NCBI Taxonomy" id="7962"/>
    <lineage>
        <taxon>Eukaryota</taxon>
        <taxon>Metazoa</taxon>
        <taxon>Chordata</taxon>
        <taxon>Craniata</taxon>
        <taxon>Vertebrata</taxon>
        <taxon>Euteleostomi</taxon>
        <taxon>Actinopterygii</taxon>
        <taxon>Neopterygii</taxon>
        <taxon>Teleostei</taxon>
        <taxon>Ostariophysi</taxon>
        <taxon>Cypriniformes</taxon>
        <taxon>Cyprinidae</taxon>
        <taxon>Cyprininae</taxon>
        <taxon>Cyprinus</taxon>
    </lineage>
</organism>
<dbReference type="SMART" id="SM00409">
    <property type="entry name" value="IG"/>
    <property type="match status" value="1"/>
</dbReference>
<evidence type="ECO:0000313" key="4">
    <source>
        <dbReference type="Proteomes" id="UP000694427"/>
    </source>
</evidence>